<evidence type="ECO:0000256" key="11">
    <source>
        <dbReference type="ARBA" id="ARBA00023006"/>
    </source>
</evidence>
<organism evidence="22 23">
    <name type="scientific">Lodderomyces beijingensis</name>
    <dbReference type="NCBI Taxonomy" id="1775926"/>
    <lineage>
        <taxon>Eukaryota</taxon>
        <taxon>Fungi</taxon>
        <taxon>Dikarya</taxon>
        <taxon>Ascomycota</taxon>
        <taxon>Saccharomycotina</taxon>
        <taxon>Pichiomycetes</taxon>
        <taxon>Debaryomycetaceae</taxon>
        <taxon>Candida/Lodderomyces clade</taxon>
        <taxon>Lodderomyces</taxon>
    </lineage>
</organism>
<feature type="transmembrane region" description="Helical" evidence="20">
    <location>
        <begin position="537"/>
        <end position="555"/>
    </location>
</feature>
<evidence type="ECO:0000256" key="6">
    <source>
        <dbReference type="ARBA" id="ARBA00018074"/>
    </source>
</evidence>
<gene>
    <name evidence="22" type="ORF">LODBEIA_P33290</name>
</gene>
<dbReference type="PANTHER" id="PTHR13038:SF10">
    <property type="entry name" value="AUTOPHAGY-RELATED PROTEIN 9"/>
    <property type="match status" value="1"/>
</dbReference>
<keyword evidence="11 20" id="KW-0072">Autophagy</keyword>
<comment type="function">
    <text evidence="20">Phospholipid scramblase involved in autophagy. Cycles between the preautophagosomal structure/phagophore assembly site (PAS) and the cytoplasmic vesicle pool and supplies membrane for the growing autophagosome. Lipid scramblase activity plays a key role in preautophagosomal structure/phagophore assembly by distributing the phospholipids that arrive through ATG2 from the cytoplasmic to the luminal leaflet of the bilayer, thereby driving autophagosomal membrane expansion.</text>
</comment>
<evidence type="ECO:0000256" key="9">
    <source>
        <dbReference type="ARBA" id="ARBA00022692"/>
    </source>
</evidence>
<keyword evidence="9 20" id="KW-0812">Transmembrane</keyword>
<evidence type="ECO:0000256" key="13">
    <source>
        <dbReference type="ARBA" id="ARBA00023055"/>
    </source>
</evidence>
<feature type="compositionally biased region" description="Basic residues" evidence="21">
    <location>
        <begin position="806"/>
        <end position="816"/>
    </location>
</feature>
<comment type="catalytic activity">
    <reaction evidence="16">
        <text>a 1,2-diacyl-sn-glycero-3-phospho-L-serine(in) = a 1,2-diacyl-sn-glycero-3-phospho-L-serine(out)</text>
        <dbReference type="Rhea" id="RHEA:38663"/>
        <dbReference type="ChEBI" id="CHEBI:57262"/>
    </reaction>
</comment>
<evidence type="ECO:0000256" key="2">
    <source>
        <dbReference type="ARBA" id="ARBA00004477"/>
    </source>
</evidence>
<feature type="transmembrane region" description="Helical" evidence="20">
    <location>
        <begin position="737"/>
        <end position="760"/>
    </location>
</feature>
<feature type="region of interest" description="Disordered" evidence="21">
    <location>
        <begin position="1"/>
        <end position="47"/>
    </location>
</feature>
<evidence type="ECO:0000256" key="15">
    <source>
        <dbReference type="ARBA" id="ARBA00023329"/>
    </source>
</evidence>
<evidence type="ECO:0000256" key="10">
    <source>
        <dbReference type="ARBA" id="ARBA00022989"/>
    </source>
</evidence>
<comment type="similarity">
    <text evidence="5 20">Belongs to the ATG9 family.</text>
</comment>
<dbReference type="Proteomes" id="UP001497383">
    <property type="component" value="Chromosome 4"/>
</dbReference>
<keyword evidence="14 20" id="KW-0472">Membrane</keyword>
<evidence type="ECO:0000256" key="17">
    <source>
        <dbReference type="ARBA" id="ARBA00024615"/>
    </source>
</evidence>
<feature type="compositionally biased region" description="Low complexity" evidence="21">
    <location>
        <begin position="922"/>
        <end position="937"/>
    </location>
</feature>
<evidence type="ECO:0000256" key="20">
    <source>
        <dbReference type="RuleBase" id="RU364027"/>
    </source>
</evidence>
<keyword evidence="12" id="KW-0333">Golgi apparatus</keyword>
<keyword evidence="23" id="KW-1185">Reference proteome</keyword>
<evidence type="ECO:0000256" key="3">
    <source>
        <dbReference type="ARBA" id="ARBA00004511"/>
    </source>
</evidence>
<evidence type="ECO:0000256" key="14">
    <source>
        <dbReference type="ARBA" id="ARBA00023136"/>
    </source>
</evidence>
<accession>A0ABP0ZSB6</accession>
<protein>
    <recommendedName>
        <fullName evidence="6 20">Autophagy-related protein 9</fullName>
    </recommendedName>
</protein>
<keyword evidence="15" id="KW-0968">Cytoplasmic vesicle</keyword>
<dbReference type="Pfam" id="PF04109">
    <property type="entry name" value="ATG9"/>
    <property type="match status" value="1"/>
</dbReference>
<keyword evidence="10 20" id="KW-1133">Transmembrane helix</keyword>
<keyword evidence="8" id="KW-0597">Phosphoprotein</keyword>
<feature type="region of interest" description="Disordered" evidence="21">
    <location>
        <begin position="230"/>
        <end position="270"/>
    </location>
</feature>
<reference evidence="22 23" key="1">
    <citation type="submission" date="2024-03" db="EMBL/GenBank/DDBJ databases">
        <authorList>
            <person name="Brejova B."/>
        </authorList>
    </citation>
    <scope>NUCLEOTIDE SEQUENCE [LARGE SCALE GENOMIC DNA]</scope>
    <source>
        <strain evidence="22 23">CBS 14171</strain>
    </source>
</reference>
<feature type="transmembrane region" description="Helical" evidence="20">
    <location>
        <begin position="360"/>
        <end position="381"/>
    </location>
</feature>
<evidence type="ECO:0000256" key="5">
    <source>
        <dbReference type="ARBA" id="ARBA00006185"/>
    </source>
</evidence>
<feature type="region of interest" description="Disordered" evidence="21">
    <location>
        <begin position="922"/>
        <end position="958"/>
    </location>
</feature>
<sequence length="1027" mass="117205">MSSNPYKITSNDNDDNNSSSPYAGRTTSSPRSTRPNEDGYDGNFPNHDYNQDTFLSRIFGLNSIYNQLQDNYQYYDPEYDSAYHQNLLRSSLKDAEDEETFGVPVGDHANLAAEDGLEDDGKLMPGDGIQLKPVANASQSRKSKMDVNSNSLLDSESDSDLSSSSDSYIKPARPRPKGEAPIVEQAQSEQPRLVQAKQELASNDAKSRPSIKFQIPQRAKSIVGKFKEPTLPLYSQPPQSQSQPQPQPHRKPQQKPYANTNYKPSARPRSARLVIPPRERALYLWANITNMDEFLGDVYYYYRERGLVNIVLTRIVDLLILVFIINFTIFLRWGIDYSKFLENYHEEQHLVLSDLVVANYFSQVPFFINFLFFGFSVYVILRSIQLYFDYNYKLKEIKNFYRYLLDVGDTELMTISWKTIVEKLMLLKDYNSLTSTQPIENHYINDLSSKIRLNAHDIANRIMRRENYMIALINKDILDLSVLFMNEKSVLTKTLEWNLKLCIDNFVFNKQGQINGSILKEYNRNQLARELKSRFKLAAMINVVLCPFIVIYFVLRSFFKYFNEYKSNPSSIVGLRQYTPFAHWKLREFNELPHFFSKRLQLSQGPANTYIDQFPKGFFVLNGMKLVNFISGSILAILVIFGIFLENESHSFWSFEITEGRSTLFYISIFGTLWAVTSSSGTPDTQQQSQSNYNHNTFAYDPEANIKFVSQFTHYLPSSWNKKLHTIQVKNEFCELYSLKIIIILNEIMSLILTPFILWFKVSRNSGAIVDFFREYSIHVDGLGYVCYFAMFNFEEKDKNMMHGGSSKRKNKKLSRSNKLQAKSQSNSKTNANAKAKAKISKSDSEHSGDEAANVVPPTTSVKANNGRVNAIDLISDDDDDDDDDDGYDSDHYDALEYFQNDDKMMKSYMYFLKSYGGKGNAASGTGAAAPGSSSSARRPINQAPPGSHSLSQHQQLSKVNRKMDPFANHDGANDAINFDDSSLMFPDIDDNLGDDSGVGDRSKRKGGVLGMLNQFYKQEVGQNARV</sequence>
<proteinExistence type="inferred from homology"/>
<evidence type="ECO:0000256" key="16">
    <source>
        <dbReference type="ARBA" id="ARBA00024479"/>
    </source>
</evidence>
<evidence type="ECO:0000256" key="4">
    <source>
        <dbReference type="ARBA" id="ARBA00004653"/>
    </source>
</evidence>
<feature type="compositionally biased region" description="Basic and acidic residues" evidence="21">
    <location>
        <begin position="841"/>
        <end position="850"/>
    </location>
</feature>
<comment type="catalytic activity">
    <reaction evidence="18">
        <text>a 1,2-diacyl-sn-glycero-3-phospho-(1D-myo-inositol-3-phosphate)(in) = a 1,2-diacyl-sn-glycero-3-phospho-(1D-myo-inositol-3-phosphate)(out)</text>
        <dbReference type="Rhea" id="RHEA:67920"/>
        <dbReference type="ChEBI" id="CHEBI:58088"/>
    </reaction>
</comment>
<evidence type="ECO:0000256" key="18">
    <source>
        <dbReference type="ARBA" id="ARBA00024621"/>
    </source>
</evidence>
<feature type="compositionally biased region" description="Low complexity" evidence="21">
    <location>
        <begin position="817"/>
        <end position="835"/>
    </location>
</feature>
<feature type="compositionally biased region" description="Low complexity" evidence="21">
    <location>
        <begin position="948"/>
        <end position="958"/>
    </location>
</feature>
<comment type="catalytic activity">
    <reaction evidence="17">
        <text>a 1,2-diacyl-sn-glycero-3-phosphoethanolamine(in) = a 1,2-diacyl-sn-glycero-3-phosphoethanolamine(out)</text>
        <dbReference type="Rhea" id="RHEA:38895"/>
        <dbReference type="ChEBI" id="CHEBI:64612"/>
    </reaction>
</comment>
<keyword evidence="7 20" id="KW-0813">Transport</keyword>
<comment type="catalytic activity">
    <reaction evidence="19">
        <text>a 1,2-diacyl-sn-glycero-3-phosphocholine(in) = a 1,2-diacyl-sn-glycero-3-phosphocholine(out)</text>
        <dbReference type="Rhea" id="RHEA:38571"/>
        <dbReference type="ChEBI" id="CHEBI:57643"/>
    </reaction>
</comment>
<dbReference type="GeneID" id="92208525"/>
<evidence type="ECO:0000313" key="22">
    <source>
        <dbReference type="EMBL" id="CAK9439105.1"/>
    </source>
</evidence>
<name>A0ABP0ZSB6_9ASCO</name>
<evidence type="ECO:0000256" key="19">
    <source>
        <dbReference type="ARBA" id="ARBA00024631"/>
    </source>
</evidence>
<keyword evidence="13 20" id="KW-0445">Lipid transport</keyword>
<dbReference type="EMBL" id="OZ022408">
    <property type="protein sequence ID" value="CAK9439105.1"/>
    <property type="molecule type" value="Genomic_DNA"/>
</dbReference>
<feature type="transmembrane region" description="Helical" evidence="20">
    <location>
        <begin position="626"/>
        <end position="645"/>
    </location>
</feature>
<dbReference type="InterPro" id="IPR007241">
    <property type="entry name" value="Autophagy-rel_prot_9"/>
</dbReference>
<evidence type="ECO:0000256" key="12">
    <source>
        <dbReference type="ARBA" id="ARBA00023034"/>
    </source>
</evidence>
<feature type="transmembrane region" description="Helical" evidence="20">
    <location>
        <begin position="315"/>
        <end position="335"/>
    </location>
</feature>
<dbReference type="PANTHER" id="PTHR13038">
    <property type="entry name" value="APG9 AUTOPHAGY 9"/>
    <property type="match status" value="1"/>
</dbReference>
<comment type="subcellular location">
    <subcellularLocation>
        <location evidence="1">Cytoplasmic vesicle membrane</location>
        <topology evidence="1">Multi-pass membrane protein</topology>
    </subcellularLocation>
    <subcellularLocation>
        <location evidence="2">Endoplasmic reticulum membrane</location>
        <topology evidence="2">Multi-pass membrane protein</topology>
    </subcellularLocation>
    <subcellularLocation>
        <location evidence="4">Golgi apparatus membrane</location>
        <topology evidence="4">Multi-pass membrane protein</topology>
    </subcellularLocation>
    <subcellularLocation>
        <location evidence="3 20">Preautophagosomal structure membrane</location>
        <topology evidence="3 20">Multi-pass membrane protein</topology>
    </subcellularLocation>
</comment>
<feature type="region of interest" description="Disordered" evidence="21">
    <location>
        <begin position="801"/>
        <end position="864"/>
    </location>
</feature>
<dbReference type="RefSeq" id="XP_066830267.1">
    <property type="nucleotide sequence ID" value="XM_066973427.1"/>
</dbReference>
<evidence type="ECO:0000313" key="23">
    <source>
        <dbReference type="Proteomes" id="UP001497383"/>
    </source>
</evidence>
<evidence type="ECO:0000256" key="8">
    <source>
        <dbReference type="ARBA" id="ARBA00022553"/>
    </source>
</evidence>
<feature type="compositionally biased region" description="Low complexity" evidence="21">
    <location>
        <begin position="148"/>
        <end position="167"/>
    </location>
</feature>
<evidence type="ECO:0000256" key="7">
    <source>
        <dbReference type="ARBA" id="ARBA00022448"/>
    </source>
</evidence>
<evidence type="ECO:0000256" key="1">
    <source>
        <dbReference type="ARBA" id="ARBA00004439"/>
    </source>
</evidence>
<feature type="region of interest" description="Disordered" evidence="21">
    <location>
        <begin position="117"/>
        <end position="193"/>
    </location>
</feature>
<evidence type="ECO:0000256" key="21">
    <source>
        <dbReference type="SAM" id="MobiDB-lite"/>
    </source>
</evidence>